<keyword evidence="1" id="KW-0812">Transmembrane</keyword>
<keyword evidence="1" id="KW-1133">Transmembrane helix</keyword>
<dbReference type="EMBL" id="NJET01000062">
    <property type="protein sequence ID" value="PHH62842.1"/>
    <property type="molecule type" value="Genomic_DNA"/>
</dbReference>
<evidence type="ECO:0000256" key="1">
    <source>
        <dbReference type="SAM" id="Phobius"/>
    </source>
</evidence>
<keyword evidence="1" id="KW-0472">Membrane</keyword>
<keyword evidence="3" id="KW-1185">Reference proteome</keyword>
<gene>
    <name evidence="2" type="ORF">CDD81_6642</name>
</gene>
<sequence length="146" mass="16608">MAFLPPRSISRPDAKWAPSNRLPLLDTQVTLAILIVIIAIRLGIRLDQDGAGDKLVKSRLRSRLARHEDWSKVQCSNCQLITATSATLYTIPIWFKVKIGGGRWGKYRQLLRRFGQADRLLSIDRPGLYFFGLKLAIRVGENCRDF</sequence>
<comment type="caution">
    <text evidence="2">The sequence shown here is derived from an EMBL/GenBank/DDBJ whole genome shotgun (WGS) entry which is preliminary data.</text>
</comment>
<name>A0A2C5Y6I7_9HYPO</name>
<dbReference type="AlphaFoldDB" id="A0A2C5Y6I7"/>
<accession>A0A2C5Y6I7</accession>
<proteinExistence type="predicted"/>
<evidence type="ECO:0000313" key="2">
    <source>
        <dbReference type="EMBL" id="PHH62842.1"/>
    </source>
</evidence>
<organism evidence="2 3">
    <name type="scientific">Ophiocordyceps australis</name>
    <dbReference type="NCBI Taxonomy" id="1399860"/>
    <lineage>
        <taxon>Eukaryota</taxon>
        <taxon>Fungi</taxon>
        <taxon>Dikarya</taxon>
        <taxon>Ascomycota</taxon>
        <taxon>Pezizomycotina</taxon>
        <taxon>Sordariomycetes</taxon>
        <taxon>Hypocreomycetidae</taxon>
        <taxon>Hypocreales</taxon>
        <taxon>Ophiocordycipitaceae</taxon>
        <taxon>Ophiocordyceps</taxon>
    </lineage>
</organism>
<protein>
    <submittedName>
        <fullName evidence="2">Uncharacterized protein</fullName>
    </submittedName>
</protein>
<evidence type="ECO:0000313" key="3">
    <source>
        <dbReference type="Proteomes" id="UP000226192"/>
    </source>
</evidence>
<reference evidence="2 3" key="1">
    <citation type="submission" date="2017-06" db="EMBL/GenBank/DDBJ databases">
        <title>Ant-infecting Ophiocordyceps genomes reveal a high diversity of potential behavioral manipulation genes and a possible major role for enterotoxins.</title>
        <authorList>
            <person name="De Bekker C."/>
            <person name="Evans H.C."/>
            <person name="Brachmann A."/>
            <person name="Hughes D.P."/>
        </authorList>
    </citation>
    <scope>NUCLEOTIDE SEQUENCE [LARGE SCALE GENOMIC DNA]</scope>
    <source>
        <strain evidence="2 3">Map64</strain>
    </source>
</reference>
<feature type="transmembrane region" description="Helical" evidence="1">
    <location>
        <begin position="25"/>
        <end position="44"/>
    </location>
</feature>
<dbReference type="Proteomes" id="UP000226192">
    <property type="component" value="Unassembled WGS sequence"/>
</dbReference>